<organism evidence="10 11">
    <name type="scientific">Phrynocephalus forsythii</name>
    <dbReference type="NCBI Taxonomy" id="171643"/>
    <lineage>
        <taxon>Eukaryota</taxon>
        <taxon>Metazoa</taxon>
        <taxon>Chordata</taxon>
        <taxon>Craniata</taxon>
        <taxon>Vertebrata</taxon>
        <taxon>Euteleostomi</taxon>
        <taxon>Lepidosauria</taxon>
        <taxon>Squamata</taxon>
        <taxon>Bifurcata</taxon>
        <taxon>Unidentata</taxon>
        <taxon>Episquamata</taxon>
        <taxon>Toxicofera</taxon>
        <taxon>Iguania</taxon>
        <taxon>Acrodonta</taxon>
        <taxon>Agamidae</taxon>
        <taxon>Agaminae</taxon>
        <taxon>Phrynocephalus</taxon>
    </lineage>
</organism>
<evidence type="ECO:0000256" key="5">
    <source>
        <dbReference type="PROSITE-ProRule" id="PRU00024"/>
    </source>
</evidence>
<dbReference type="PANTHER" id="PTHR24103">
    <property type="entry name" value="E3 UBIQUITIN-PROTEIN LIGASE TRIM"/>
    <property type="match status" value="1"/>
</dbReference>
<accession>A0A9Q0XUI1</accession>
<dbReference type="InterPro" id="IPR001841">
    <property type="entry name" value="Znf_RING"/>
</dbReference>
<evidence type="ECO:0000313" key="11">
    <source>
        <dbReference type="Proteomes" id="UP001142489"/>
    </source>
</evidence>
<dbReference type="Gene3D" id="3.30.40.10">
    <property type="entry name" value="Zinc/RING finger domain, C3HC4 (zinc finger)"/>
    <property type="match status" value="1"/>
</dbReference>
<keyword evidence="2" id="KW-0479">Metal-binding</keyword>
<keyword evidence="11" id="KW-1185">Reference proteome</keyword>
<dbReference type="InterPro" id="IPR018957">
    <property type="entry name" value="Znf_C3HC4_RING-type"/>
</dbReference>
<evidence type="ECO:0000259" key="9">
    <source>
        <dbReference type="PROSITE" id="PS50119"/>
    </source>
</evidence>
<feature type="compositionally biased region" description="Low complexity" evidence="7">
    <location>
        <begin position="42"/>
        <end position="51"/>
    </location>
</feature>
<feature type="domain" description="B box-type" evidence="9">
    <location>
        <begin position="140"/>
        <end position="178"/>
    </location>
</feature>
<dbReference type="InterPro" id="IPR000315">
    <property type="entry name" value="Znf_B-box"/>
</dbReference>
<evidence type="ECO:0000259" key="8">
    <source>
        <dbReference type="PROSITE" id="PS50089"/>
    </source>
</evidence>
<feature type="compositionally biased region" description="Polar residues" evidence="7">
    <location>
        <begin position="909"/>
        <end position="924"/>
    </location>
</feature>
<evidence type="ECO:0000256" key="2">
    <source>
        <dbReference type="ARBA" id="ARBA00022723"/>
    </source>
</evidence>
<evidence type="ECO:0000256" key="1">
    <source>
        <dbReference type="ARBA" id="ARBA00008518"/>
    </source>
</evidence>
<feature type="region of interest" description="Disordered" evidence="7">
    <location>
        <begin position="873"/>
        <end position="933"/>
    </location>
</feature>
<feature type="domain" description="RING-type" evidence="8">
    <location>
        <begin position="7"/>
        <end position="80"/>
    </location>
</feature>
<dbReference type="PROSITE" id="PS50089">
    <property type="entry name" value="ZF_RING_2"/>
    <property type="match status" value="1"/>
</dbReference>
<dbReference type="EMBL" id="JAPFRF010000007">
    <property type="protein sequence ID" value="KAJ7326822.1"/>
    <property type="molecule type" value="Genomic_DNA"/>
</dbReference>
<dbReference type="PROSITE" id="PS50119">
    <property type="entry name" value="ZF_BBOX"/>
    <property type="match status" value="1"/>
</dbReference>
<protein>
    <submittedName>
        <fullName evidence="10">Uncharacterized protein</fullName>
    </submittedName>
</protein>
<dbReference type="SUPFAM" id="SSF57850">
    <property type="entry name" value="RING/U-box"/>
    <property type="match status" value="1"/>
</dbReference>
<keyword evidence="4" id="KW-0862">Zinc</keyword>
<dbReference type="PROSITE" id="PS00518">
    <property type="entry name" value="ZF_RING_1"/>
    <property type="match status" value="1"/>
</dbReference>
<dbReference type="AlphaFoldDB" id="A0A9Q0XUI1"/>
<dbReference type="Proteomes" id="UP001142489">
    <property type="component" value="Unassembled WGS sequence"/>
</dbReference>
<sequence>MEASLTCAVCLSLFEEPVTLPGCSHNFCRPCVAECLGPPGSPAEASSASASRPPPPPRRPPDPPRESGPAPVTVPCPLCRKLSPLPPDGGAAALPVNTTLAEVVKLFRASSVAAKPGREATPEEASSALAPQLASLGGTCKKHPGRSLQLYCRRCLRGACGQCVSEEHQGSFHAVNLIDTVYQEEKLAFFSNLKKIRDLHENLIKEMSVSPNDARVVMLNEEEIIKTEFEKVYNALEVRKKQLLEEVEAQKNRKLKESLIWKRMKEVHKKTIENVLNDCEKLLNIYDPQRFLEVSCNLNQRMKTQLDLMQIACSHENQSECKQIQMDTTDIVNDILALNLTALSLDAVKDIPSRVLRSISARPGNQWKVQENVQKTFYPVPGEDIVLDNGRNIPTQYMSLSAATEFGNISHEEMRYNYYMKHQVCLDELQAQTSPQKENHSLLKCLSSKSTTSGVVLSCLSAEGKSKKKLKVPSLRRPCFNEAGLSNSVGFTFDAQAVNLNFCGSRSKMNLHNVNQSQNDAKETSLSALSNNCQNTTKSLQSQTGTLHSEGLFSFTRFPVVPESAASASVATVKPYVPGASSLTFGPSDSVGITAASKASPLIFEKDKEVFSTVSPKRCDNQDCNLRNNINGYNCAFISAISPRSDAANSGSPFLSGFPDNSESDSCQTTTVNSSEEKPFSCLIADQKILQENKAVCLKKLTNKGNSWFTSSANESNKHLVCNSNDTFPMACTTSTAYMIDAAKKQPVCDSISSTNDCCKTGTPCLFSFKVATKNCDDTLTSIKSFNKPECVTEKSKMKSKDRNVIFQKSAPSKKDVASYKELKDIKHSFSFVSINKSPKAESCGVLFPQQIVSHDLTTNSNSVSIKIPERENPLEIPPPAVEDNSAYSSILDTAHSTVNPDSDVEDLSQISNVSDSSSTSEYFSVTEDKISS</sequence>
<dbReference type="GO" id="GO:0008270">
    <property type="term" value="F:zinc ion binding"/>
    <property type="evidence" value="ECO:0007669"/>
    <property type="project" value="UniProtKB-KW"/>
</dbReference>
<keyword evidence="6" id="KW-0175">Coiled coil</keyword>
<evidence type="ECO:0000256" key="4">
    <source>
        <dbReference type="ARBA" id="ARBA00022833"/>
    </source>
</evidence>
<gene>
    <name evidence="10" type="ORF">JRQ81_016581</name>
</gene>
<comment type="caution">
    <text evidence="10">The sequence shown here is derived from an EMBL/GenBank/DDBJ whole genome shotgun (WGS) entry which is preliminary data.</text>
</comment>
<dbReference type="SUPFAM" id="SSF57845">
    <property type="entry name" value="B-box zinc-binding domain"/>
    <property type="match status" value="1"/>
</dbReference>
<dbReference type="Pfam" id="PF00097">
    <property type="entry name" value="zf-C3HC4"/>
    <property type="match status" value="1"/>
</dbReference>
<feature type="coiled-coil region" evidence="6">
    <location>
        <begin position="226"/>
        <end position="253"/>
    </location>
</feature>
<dbReference type="OrthoDB" id="252722at2759"/>
<dbReference type="InterPro" id="IPR050143">
    <property type="entry name" value="TRIM/RBCC"/>
</dbReference>
<comment type="similarity">
    <text evidence="1">Belongs to the TRIM/RBCC family.</text>
</comment>
<reference evidence="10" key="1">
    <citation type="journal article" date="2023" name="DNA Res.">
        <title>Chromosome-level genome assembly of Phrynocephalus forsythii using third-generation DNA sequencing and Hi-C analysis.</title>
        <authorList>
            <person name="Qi Y."/>
            <person name="Zhao W."/>
            <person name="Zhao Y."/>
            <person name="Niu C."/>
            <person name="Cao S."/>
            <person name="Zhang Y."/>
        </authorList>
    </citation>
    <scope>NUCLEOTIDE SEQUENCE</scope>
    <source>
        <tissue evidence="10">Muscle</tissue>
    </source>
</reference>
<evidence type="ECO:0000256" key="6">
    <source>
        <dbReference type="SAM" id="Coils"/>
    </source>
</evidence>
<dbReference type="Gene3D" id="1.10.10.2360">
    <property type="match status" value="1"/>
</dbReference>
<dbReference type="Pfam" id="PF00643">
    <property type="entry name" value="zf-B_box"/>
    <property type="match status" value="1"/>
</dbReference>
<dbReference type="InterPro" id="IPR017907">
    <property type="entry name" value="Znf_RING_CS"/>
</dbReference>
<dbReference type="Gene3D" id="3.30.160.60">
    <property type="entry name" value="Classic Zinc Finger"/>
    <property type="match status" value="1"/>
</dbReference>
<feature type="region of interest" description="Disordered" evidence="7">
    <location>
        <begin position="42"/>
        <end position="70"/>
    </location>
</feature>
<dbReference type="InterPro" id="IPR013083">
    <property type="entry name" value="Znf_RING/FYVE/PHD"/>
</dbReference>
<dbReference type="SMART" id="SM00184">
    <property type="entry name" value="RING"/>
    <property type="match status" value="1"/>
</dbReference>
<proteinExistence type="inferred from homology"/>
<evidence type="ECO:0000256" key="3">
    <source>
        <dbReference type="ARBA" id="ARBA00022771"/>
    </source>
</evidence>
<keyword evidence="3 5" id="KW-0863">Zinc-finger</keyword>
<evidence type="ECO:0000256" key="7">
    <source>
        <dbReference type="SAM" id="MobiDB-lite"/>
    </source>
</evidence>
<feature type="compositionally biased region" description="Polar residues" evidence="7">
    <location>
        <begin position="886"/>
        <end position="901"/>
    </location>
</feature>
<evidence type="ECO:0000313" key="10">
    <source>
        <dbReference type="EMBL" id="KAJ7326822.1"/>
    </source>
</evidence>
<name>A0A9Q0XUI1_9SAUR</name>